<keyword evidence="14" id="KW-0732">Signal</keyword>
<dbReference type="PANTHER" id="PTHR42715:SF29">
    <property type="entry name" value="BETA-GLUCOSIDASE A-RELATED"/>
    <property type="match status" value="1"/>
</dbReference>
<evidence type="ECO:0000256" key="8">
    <source>
        <dbReference type="ARBA" id="ARBA00023295"/>
    </source>
</evidence>
<evidence type="ECO:0000256" key="2">
    <source>
        <dbReference type="ARBA" id="ARBA00004987"/>
    </source>
</evidence>
<evidence type="ECO:0000256" key="7">
    <source>
        <dbReference type="ARBA" id="ARBA00023277"/>
    </source>
</evidence>
<evidence type="ECO:0000256" key="12">
    <source>
        <dbReference type="ARBA" id="ARBA00083231"/>
    </source>
</evidence>
<evidence type="ECO:0000256" key="10">
    <source>
        <dbReference type="ARBA" id="ARBA00070030"/>
    </source>
</evidence>
<dbReference type="Gene3D" id="3.40.50.1700">
    <property type="entry name" value="Glycoside hydrolase family 3 C-terminal domain"/>
    <property type="match status" value="1"/>
</dbReference>
<keyword evidence="6" id="KW-0325">Glycoprotein</keyword>
<dbReference type="Pfam" id="PF14310">
    <property type="entry name" value="Fn3-like"/>
    <property type="match status" value="1"/>
</dbReference>
<comment type="catalytic activity">
    <reaction evidence="1">
        <text>Hydrolysis of terminal, non-reducing beta-D-glucosyl residues with release of beta-D-glucose.</text>
        <dbReference type="EC" id="3.2.1.21"/>
    </reaction>
</comment>
<accession>A0A2P5I319</accession>
<dbReference type="InterPro" id="IPR036962">
    <property type="entry name" value="Glyco_hydro_3_N_sf"/>
</dbReference>
<dbReference type="SUPFAM" id="SSF51445">
    <property type="entry name" value="(Trans)glycosidases"/>
    <property type="match status" value="1"/>
</dbReference>
<reference evidence="16" key="1">
    <citation type="submission" date="2017-09" db="EMBL/GenBank/DDBJ databases">
        <title>Polyketide synthases of a Diaporthe helianthi virulent isolate.</title>
        <authorList>
            <person name="Baroncelli R."/>
        </authorList>
    </citation>
    <scope>NUCLEOTIDE SEQUENCE [LARGE SCALE GENOMIC DNA]</scope>
    <source>
        <strain evidence="16">7/96</strain>
    </source>
</reference>
<name>A0A2P5I319_DIAHE</name>
<dbReference type="PRINTS" id="PR00133">
    <property type="entry name" value="GLHYDRLASE3"/>
</dbReference>
<dbReference type="InterPro" id="IPR050288">
    <property type="entry name" value="Cellulose_deg_GH3"/>
</dbReference>
<evidence type="ECO:0000256" key="14">
    <source>
        <dbReference type="SAM" id="SignalP"/>
    </source>
</evidence>
<dbReference type="EMBL" id="MAVT02000321">
    <property type="protein sequence ID" value="POS76906.1"/>
    <property type="molecule type" value="Genomic_DNA"/>
</dbReference>
<dbReference type="STRING" id="158607.A0A2P5I319"/>
<dbReference type="FunFam" id="3.40.50.1700:FF:000003">
    <property type="entry name" value="Probable beta-glucosidase"/>
    <property type="match status" value="1"/>
</dbReference>
<dbReference type="AlphaFoldDB" id="A0A2P5I319"/>
<dbReference type="Pfam" id="PF01915">
    <property type="entry name" value="Glyco_hydro_3_C"/>
    <property type="match status" value="1"/>
</dbReference>
<proteinExistence type="inferred from homology"/>
<dbReference type="InterPro" id="IPR001764">
    <property type="entry name" value="Glyco_hydro_3_N"/>
</dbReference>
<keyword evidence="7" id="KW-0119">Carbohydrate metabolism</keyword>
<sequence>MKSSPATALVWLAASCGSVSAGTVGGPGKHEPCQVFGSRCWCYSMCFSSLLTSTPLKVQARQSALAFSPPFYPSPWMDPEADGWAEAYAKARDFVSQMTILEKVNITTGVGWTSEVCVGNVGSVPRLGLHKNLCLQDSPLGIRFADWASAYPAGHTVAATFDRGLMYERGLAMGQEHRAKGIDIQLGPCAGPLGRAPTGGRNWEGFSPDPVLTGIGMAETIKGIQDAGVVATAKHYIANEQEHFRQAGGNVSEALSSNIDDKTMHELYLWPFADAVRAGVGAFMCSYQQVNNSYACQNSKLMNDILKNELGFQGFVMSDWDAAHTGVGTAVAGLDMNMPGDTAFGTGYSFWGTNLTLAVLNGTLPMYRLDDMAMRIMAAYFKVGRTIDEPNPNFSSWTKDTFGNVHFGAGQGFQQVNFHVDVRDDHATLIREVAAKGTVLLKNTGSLPLNKPRFLAVIGEDAGPNPNGPNGCPDRSCNEGTLAMGWGSGTADFPYLITPDTALQIQALQDGSRYESILDNYASGQINALVSQADATAIVFVNANSGEGYITVDGNEGDRNNLTLWGNGDDLVKNVAALNNNTIVVIHSVGPTLLTDWYENPNVTAILWAGLPGQESGNSIVDVLYGKVNPAGRTPFTWGATRESYGTDVLYEPNNGRDAPQDDFTEGSFIDYRYFDKTNQTPIYEFGFGLSYTTFEYANLNIVARDAAPYVPATGSSAAAPVIGSSNFSTNLPDYAFPSDQLTYVKSYIYPYLNTTTSGAEASQDPSRYGQTADEFLPPNAISSDPITLSPAGGGPGGNPGLWEVLYTVTADITNTGALAGDEVAQLYVSLGGADDPPIVLRGFDRLTLEPGETATFSADLTRRDLSNWDVVSQNWVISEAPKTVFVGRSSRKLDLQAPLP</sequence>
<feature type="chain" id="PRO_5015114679" description="Beta-glucosidase cel3A" evidence="14">
    <location>
        <begin position="22"/>
        <end position="901"/>
    </location>
</feature>
<dbReference type="PANTHER" id="PTHR42715">
    <property type="entry name" value="BETA-GLUCOSIDASE"/>
    <property type="match status" value="1"/>
</dbReference>
<evidence type="ECO:0000256" key="13">
    <source>
        <dbReference type="ARBA" id="ARBA00083611"/>
    </source>
</evidence>
<dbReference type="Gene3D" id="3.20.20.300">
    <property type="entry name" value="Glycoside hydrolase, family 3, N-terminal domain"/>
    <property type="match status" value="1"/>
</dbReference>
<evidence type="ECO:0000256" key="1">
    <source>
        <dbReference type="ARBA" id="ARBA00000448"/>
    </source>
</evidence>
<dbReference type="Pfam" id="PF00933">
    <property type="entry name" value="Glyco_hydro_3"/>
    <property type="match status" value="1"/>
</dbReference>
<comment type="similarity">
    <text evidence="3">Belongs to the glycosyl hydrolase 3 family.</text>
</comment>
<dbReference type="PROSITE" id="PS51257">
    <property type="entry name" value="PROKAR_LIPOPROTEIN"/>
    <property type="match status" value="1"/>
</dbReference>
<keyword evidence="8" id="KW-0326">Glycosidase</keyword>
<keyword evidence="9" id="KW-0624">Polysaccharide degradation</keyword>
<evidence type="ECO:0000256" key="9">
    <source>
        <dbReference type="ARBA" id="ARBA00023326"/>
    </source>
</evidence>
<dbReference type="OrthoDB" id="416222at2759"/>
<protein>
    <recommendedName>
        <fullName evidence="10">Beta-glucosidase cel3A</fullName>
        <ecNumber evidence="4">3.2.1.21</ecNumber>
    </recommendedName>
    <alternativeName>
        <fullName evidence="11">Beta-D-glucoside glucohydrolase cel3A</fullName>
    </alternativeName>
    <alternativeName>
        <fullName evidence="13">Cellobiase cel3A</fullName>
    </alternativeName>
    <alternativeName>
        <fullName evidence="12">Gentiobiase cel3A</fullName>
    </alternativeName>
</protein>
<evidence type="ECO:0000256" key="4">
    <source>
        <dbReference type="ARBA" id="ARBA00012744"/>
    </source>
</evidence>
<evidence type="ECO:0000256" key="6">
    <source>
        <dbReference type="ARBA" id="ARBA00023180"/>
    </source>
</evidence>
<keyword evidence="17" id="KW-1185">Reference proteome</keyword>
<dbReference type="InParanoid" id="A0A2P5I319"/>
<evidence type="ECO:0000313" key="17">
    <source>
        <dbReference type="Proteomes" id="UP000094444"/>
    </source>
</evidence>
<dbReference type="InterPro" id="IPR002772">
    <property type="entry name" value="Glyco_hydro_3_C"/>
</dbReference>
<dbReference type="InterPro" id="IPR026891">
    <property type="entry name" value="Fn3-like"/>
</dbReference>
<dbReference type="SMART" id="SM01217">
    <property type="entry name" value="Fn3_like"/>
    <property type="match status" value="1"/>
</dbReference>
<evidence type="ECO:0000313" key="16">
    <source>
        <dbReference type="EMBL" id="POS76906.1"/>
    </source>
</evidence>
<feature type="domain" description="Fibronectin type III-like" evidence="15">
    <location>
        <begin position="823"/>
        <end position="891"/>
    </location>
</feature>
<comment type="caution">
    <text evidence="16">The sequence shown here is derived from an EMBL/GenBank/DDBJ whole genome shotgun (WGS) entry which is preliminary data.</text>
</comment>
<dbReference type="FunFam" id="3.20.20.300:FF:000002">
    <property type="entry name" value="Probable beta-glucosidase"/>
    <property type="match status" value="1"/>
</dbReference>
<dbReference type="InterPro" id="IPR017853">
    <property type="entry name" value="GH"/>
</dbReference>
<gene>
    <name evidence="16" type="ORF">DHEL01_v204702</name>
</gene>
<evidence type="ECO:0000256" key="5">
    <source>
        <dbReference type="ARBA" id="ARBA00022801"/>
    </source>
</evidence>
<feature type="signal peptide" evidence="14">
    <location>
        <begin position="1"/>
        <end position="21"/>
    </location>
</feature>
<dbReference type="Gene3D" id="2.60.40.10">
    <property type="entry name" value="Immunoglobulins"/>
    <property type="match status" value="1"/>
</dbReference>
<organism evidence="16 17">
    <name type="scientific">Diaporthe helianthi</name>
    <dbReference type="NCBI Taxonomy" id="158607"/>
    <lineage>
        <taxon>Eukaryota</taxon>
        <taxon>Fungi</taxon>
        <taxon>Dikarya</taxon>
        <taxon>Ascomycota</taxon>
        <taxon>Pezizomycotina</taxon>
        <taxon>Sordariomycetes</taxon>
        <taxon>Sordariomycetidae</taxon>
        <taxon>Diaporthales</taxon>
        <taxon>Diaporthaceae</taxon>
        <taxon>Diaporthe</taxon>
    </lineage>
</organism>
<dbReference type="GO" id="GO:0008422">
    <property type="term" value="F:beta-glucosidase activity"/>
    <property type="evidence" value="ECO:0007669"/>
    <property type="project" value="UniProtKB-EC"/>
</dbReference>
<evidence type="ECO:0000256" key="11">
    <source>
        <dbReference type="ARBA" id="ARBA00078013"/>
    </source>
</evidence>
<comment type="pathway">
    <text evidence="2">Glycan metabolism; cellulose degradation.</text>
</comment>
<dbReference type="InterPro" id="IPR013783">
    <property type="entry name" value="Ig-like_fold"/>
</dbReference>
<dbReference type="SUPFAM" id="SSF52279">
    <property type="entry name" value="Beta-D-glucan exohydrolase, C-terminal domain"/>
    <property type="match status" value="1"/>
</dbReference>
<evidence type="ECO:0000256" key="3">
    <source>
        <dbReference type="ARBA" id="ARBA00005336"/>
    </source>
</evidence>
<dbReference type="Proteomes" id="UP000094444">
    <property type="component" value="Unassembled WGS sequence"/>
</dbReference>
<dbReference type="GO" id="GO:0009251">
    <property type="term" value="P:glucan catabolic process"/>
    <property type="evidence" value="ECO:0007669"/>
    <property type="project" value="TreeGrafter"/>
</dbReference>
<evidence type="ECO:0000259" key="15">
    <source>
        <dbReference type="SMART" id="SM01217"/>
    </source>
</evidence>
<keyword evidence="5" id="KW-0378">Hydrolase</keyword>
<dbReference type="InterPro" id="IPR036881">
    <property type="entry name" value="Glyco_hydro_3_C_sf"/>
</dbReference>
<dbReference type="EC" id="3.2.1.21" evidence="4"/>